<sequence length="506" mass="59194">MKLERIILILSPILIIFITIIFLKSNPNLTFVYDDSYITLQFAKNFFAKGGLTFDGIHYNLGATSPLHIFLLATFNILIHNLHLTNILLGILSLLTLFYAIFFYAKLLYNNWRISLLAAFLMITTGWLYFDALSGMETILFIALMILTLYLLERKSLFYSIPLAGSILTRPEGWFLFLAILSFLLLHRFIKKEVNFVKEILIPIIITIIIVSPYLVSNYKNTGSFLPNTAFQKTLFFGEIGLPFRTKLKLFFNGLNLFYTDLVYPFFFLIFISLPFAQKIYRRLYFIIFLFLFYISYLYLFPGSTGHYWCRYQHIFYPFIILIIAEGFYNLVQYYQHQIKKDKIVFLTKRLALTASLLFLISINQYLSIRRAKTIYYQSVKSTEASLINLANYFKEKTPADAVIATHDIGVLGYYSERRINDLVGLINPKMTQFYKKPNSNLPIPFCERNILDYVKNESDFLVMFDFFKLFLNINPDTLPDIFIFLGETSPIYGLNQKYRIYGIAK</sequence>
<feature type="transmembrane region" description="Helical" evidence="1">
    <location>
        <begin position="86"/>
        <end position="105"/>
    </location>
</feature>
<protein>
    <recommendedName>
        <fullName evidence="3">Glycosyltransferase RgtA/B/C/D-like domain-containing protein</fullName>
    </recommendedName>
</protein>
<feature type="transmembrane region" description="Helical" evidence="1">
    <location>
        <begin position="137"/>
        <end position="153"/>
    </location>
</feature>
<proteinExistence type="predicted"/>
<evidence type="ECO:0008006" key="3">
    <source>
        <dbReference type="Google" id="ProtNLM"/>
    </source>
</evidence>
<name>A0A7C6ECT2_UNCW3</name>
<evidence type="ECO:0000313" key="2">
    <source>
        <dbReference type="EMBL" id="HHS53016.1"/>
    </source>
</evidence>
<accession>A0A7C6ECT2</accession>
<feature type="transmembrane region" description="Helical" evidence="1">
    <location>
        <begin position="111"/>
        <end position="130"/>
    </location>
</feature>
<keyword evidence="1" id="KW-0812">Transmembrane</keyword>
<feature type="transmembrane region" description="Helical" evidence="1">
    <location>
        <begin position="314"/>
        <end position="332"/>
    </location>
</feature>
<feature type="transmembrane region" description="Helical" evidence="1">
    <location>
        <begin position="7"/>
        <end position="23"/>
    </location>
</feature>
<feature type="transmembrane region" description="Helical" evidence="1">
    <location>
        <begin position="197"/>
        <end position="216"/>
    </location>
</feature>
<reference evidence="2" key="1">
    <citation type="journal article" date="2020" name="mSystems">
        <title>Genome- and Community-Level Interaction Insights into Carbon Utilization and Element Cycling Functions of Hydrothermarchaeota in Hydrothermal Sediment.</title>
        <authorList>
            <person name="Zhou Z."/>
            <person name="Liu Y."/>
            <person name="Xu W."/>
            <person name="Pan J."/>
            <person name="Luo Z.H."/>
            <person name="Li M."/>
        </authorList>
    </citation>
    <scope>NUCLEOTIDE SEQUENCE [LARGE SCALE GENOMIC DNA]</scope>
    <source>
        <strain evidence="2">SpSt-876</strain>
    </source>
</reference>
<keyword evidence="1" id="KW-0472">Membrane</keyword>
<dbReference type="AlphaFoldDB" id="A0A7C6ECT2"/>
<feature type="transmembrane region" description="Helical" evidence="1">
    <location>
        <begin position="344"/>
        <end position="363"/>
    </location>
</feature>
<feature type="transmembrane region" description="Helical" evidence="1">
    <location>
        <begin position="257"/>
        <end position="277"/>
    </location>
</feature>
<dbReference type="EMBL" id="DTLI01000219">
    <property type="protein sequence ID" value="HHS53016.1"/>
    <property type="molecule type" value="Genomic_DNA"/>
</dbReference>
<feature type="transmembrane region" description="Helical" evidence="1">
    <location>
        <begin position="284"/>
        <end position="302"/>
    </location>
</feature>
<keyword evidence="1" id="KW-1133">Transmembrane helix</keyword>
<feature type="transmembrane region" description="Helical" evidence="1">
    <location>
        <begin position="173"/>
        <end position="190"/>
    </location>
</feature>
<comment type="caution">
    <text evidence="2">The sequence shown here is derived from an EMBL/GenBank/DDBJ whole genome shotgun (WGS) entry which is preliminary data.</text>
</comment>
<organism evidence="2">
    <name type="scientific">candidate division WOR-3 bacterium</name>
    <dbReference type="NCBI Taxonomy" id="2052148"/>
    <lineage>
        <taxon>Bacteria</taxon>
        <taxon>Bacteria division WOR-3</taxon>
    </lineage>
</organism>
<gene>
    <name evidence="2" type="ORF">ENW73_09240</name>
</gene>
<evidence type="ECO:0000256" key="1">
    <source>
        <dbReference type="SAM" id="Phobius"/>
    </source>
</evidence>